<dbReference type="EMBL" id="CP090171">
    <property type="protein sequence ID" value="UJO22283.1"/>
    <property type="molecule type" value="Genomic_DNA"/>
</dbReference>
<dbReference type="RefSeq" id="XP_047766649.1">
    <property type="nucleotide sequence ID" value="XM_047908178.1"/>
</dbReference>
<reference evidence="1" key="2">
    <citation type="journal article" date="2022" name="Microb. Genom.">
        <title>A chromosome-scale genome assembly of the tomato pathogen Cladosporium fulvum reveals a compartmentalized genome architecture and the presence of a dispensable chromosome.</title>
        <authorList>
            <person name="Zaccaron A.Z."/>
            <person name="Chen L.H."/>
            <person name="Samaras A."/>
            <person name="Stergiopoulos I."/>
        </authorList>
    </citation>
    <scope>NUCLEOTIDE SEQUENCE</scope>
    <source>
        <strain evidence="1">Race5_Kim</strain>
    </source>
</reference>
<dbReference type="CDD" id="cd12148">
    <property type="entry name" value="fungal_TF_MHR"/>
    <property type="match status" value="1"/>
</dbReference>
<sequence>MPGYDSSRRSQLPRRTKLQHGLPWARSVCRVRTSHNTIILHRKYLGRSFRDPFYAFTRWASIDASKKIIRETRAASKDPNRPIIWNDQAHLTGAGVTLCLDVMHRAPGDSELTEHRALVDEAMTLLSNSKDSVLASRGHKLLSSMLKKSTAESTSKTMSDAFGCPGTTLADASKAWPIESSNSLQTVVESAGEQPQAFATPDSEADLAKTRTNASPIDTVDMTPSFTLANVDEVLTDASWTETSSRILPRPTRLRERSGLQCHSRHIGPILRITIPTFEILQQR</sequence>
<evidence type="ECO:0000313" key="1">
    <source>
        <dbReference type="EMBL" id="UJO22283.1"/>
    </source>
</evidence>
<reference evidence="1" key="1">
    <citation type="submission" date="2021-12" db="EMBL/GenBank/DDBJ databases">
        <authorList>
            <person name="Zaccaron A."/>
            <person name="Stergiopoulos I."/>
        </authorList>
    </citation>
    <scope>NUCLEOTIDE SEQUENCE</scope>
    <source>
        <strain evidence="1">Race5_Kim</strain>
    </source>
</reference>
<evidence type="ECO:0000313" key="2">
    <source>
        <dbReference type="Proteomes" id="UP000756132"/>
    </source>
</evidence>
<proteinExistence type="predicted"/>
<dbReference type="AlphaFoldDB" id="A0A9Q8UTX9"/>
<keyword evidence="2" id="KW-1185">Reference proteome</keyword>
<name>A0A9Q8UTX9_PASFU</name>
<dbReference type="GeneID" id="71988908"/>
<dbReference type="OrthoDB" id="410267at2759"/>
<protein>
    <submittedName>
        <fullName evidence="1">Uncharacterized protein</fullName>
    </submittedName>
</protein>
<dbReference type="KEGG" id="ffu:CLAFUR5_09030"/>
<accession>A0A9Q8UTX9</accession>
<dbReference type="Proteomes" id="UP000756132">
    <property type="component" value="Chromosome 9"/>
</dbReference>
<gene>
    <name evidence="1" type="ORF">CLAFUR5_09030</name>
</gene>
<organism evidence="1 2">
    <name type="scientific">Passalora fulva</name>
    <name type="common">Tomato leaf mold</name>
    <name type="synonym">Cladosporium fulvum</name>
    <dbReference type="NCBI Taxonomy" id="5499"/>
    <lineage>
        <taxon>Eukaryota</taxon>
        <taxon>Fungi</taxon>
        <taxon>Dikarya</taxon>
        <taxon>Ascomycota</taxon>
        <taxon>Pezizomycotina</taxon>
        <taxon>Dothideomycetes</taxon>
        <taxon>Dothideomycetidae</taxon>
        <taxon>Mycosphaerellales</taxon>
        <taxon>Mycosphaerellaceae</taxon>
        <taxon>Fulvia</taxon>
    </lineage>
</organism>